<name>A0ABZ0Z4F4_9CAUD</name>
<dbReference type="Proteomes" id="UP001349343">
    <property type="component" value="Segment"/>
</dbReference>
<protein>
    <submittedName>
        <fullName evidence="1">Uncharacterized protein</fullName>
    </submittedName>
</protein>
<keyword evidence="2" id="KW-1185">Reference proteome</keyword>
<dbReference type="EMBL" id="OR769222">
    <property type="protein sequence ID" value="WQJ52918.1"/>
    <property type="molecule type" value="Genomic_DNA"/>
</dbReference>
<organism evidence="1 2">
    <name type="scientific">phage Lak_Megaphage_RVC_JS4_GC31</name>
    <dbReference type="NCBI Taxonomy" id="3109228"/>
    <lineage>
        <taxon>Viruses</taxon>
        <taxon>Duplodnaviria</taxon>
        <taxon>Heunggongvirae</taxon>
        <taxon>Uroviricota</taxon>
        <taxon>Caudoviricetes</taxon>
        <taxon>Caudoviricetes code 15 clade</taxon>
    </lineage>
</organism>
<reference evidence="1 2" key="1">
    <citation type="submission" date="2023-11" db="EMBL/GenBank/DDBJ databases">
        <authorList>
            <person name="Cook R."/>
            <person name="Crisci M."/>
            <person name="Pye H."/>
            <person name="Adriaenssens E."/>
            <person name="Santini J."/>
        </authorList>
    </citation>
    <scope>NUCLEOTIDE SEQUENCE [LARGE SCALE GENOMIC DNA]</scope>
    <source>
        <strain evidence="1">Lak_Megaphage_RVC_JS4_GC31</strain>
    </source>
</reference>
<proteinExistence type="predicted"/>
<evidence type="ECO:0000313" key="2">
    <source>
        <dbReference type="Proteomes" id="UP001349343"/>
    </source>
</evidence>
<accession>A0ABZ0Z4F4</accession>
<evidence type="ECO:0000313" key="1">
    <source>
        <dbReference type="EMBL" id="WQJ52918.1"/>
    </source>
</evidence>
<sequence>MEHAIKPISKLNIKKKEVTVKPKAKNTQTPISHPQQPKYILKINRDDFINILIKYRIPIARETINEINKYNVFLLEK</sequence>